<protein>
    <submittedName>
        <fullName evidence="1">Uncharacterized protein</fullName>
    </submittedName>
</protein>
<proteinExistence type="predicted"/>
<organism evidence="1 2">
    <name type="scientific">Vespula vulgaris</name>
    <name type="common">Yellow jacket</name>
    <name type="synonym">Wasp</name>
    <dbReference type="NCBI Taxonomy" id="7454"/>
    <lineage>
        <taxon>Eukaryota</taxon>
        <taxon>Metazoa</taxon>
        <taxon>Ecdysozoa</taxon>
        <taxon>Arthropoda</taxon>
        <taxon>Hexapoda</taxon>
        <taxon>Insecta</taxon>
        <taxon>Pterygota</taxon>
        <taxon>Neoptera</taxon>
        <taxon>Endopterygota</taxon>
        <taxon>Hymenoptera</taxon>
        <taxon>Apocrita</taxon>
        <taxon>Aculeata</taxon>
        <taxon>Vespoidea</taxon>
        <taxon>Vespidae</taxon>
        <taxon>Vespinae</taxon>
        <taxon>Vespula</taxon>
    </lineage>
</organism>
<comment type="caution">
    <text evidence="1">The sequence shown here is derived from an EMBL/GenBank/DDBJ whole genome shotgun (WGS) entry which is preliminary data.</text>
</comment>
<dbReference type="EMBL" id="JACSEA010000020">
    <property type="protein sequence ID" value="KAF7381365.1"/>
    <property type="molecule type" value="Genomic_DNA"/>
</dbReference>
<sequence length="86" mass="9577">MEYSTGVPRDVDSTIMESPCALRFGRAMRKEVGDKVKRQQNGVGDKQSLGRISLGTKLFSSQRVNLPILGRTSNEMSSRFMGLPRD</sequence>
<dbReference type="AlphaFoldDB" id="A0A834MQW0"/>
<accession>A0A834MQW0</accession>
<reference evidence="1" key="1">
    <citation type="journal article" date="2020" name="G3 (Bethesda)">
        <title>High-Quality Assemblies for Three Invasive Social Wasps from the &lt;i&gt;Vespula&lt;/i&gt; Genus.</title>
        <authorList>
            <person name="Harrop T.W.R."/>
            <person name="Guhlin J."/>
            <person name="McLaughlin G.M."/>
            <person name="Permina E."/>
            <person name="Stockwell P."/>
            <person name="Gilligan J."/>
            <person name="Le Lec M.F."/>
            <person name="Gruber M.A.M."/>
            <person name="Quinn O."/>
            <person name="Lovegrove M."/>
            <person name="Duncan E.J."/>
            <person name="Remnant E.J."/>
            <person name="Van Eeckhoven J."/>
            <person name="Graham B."/>
            <person name="Knapp R.A."/>
            <person name="Langford K.W."/>
            <person name="Kronenberg Z."/>
            <person name="Press M.O."/>
            <person name="Eacker S.M."/>
            <person name="Wilson-Rankin E.E."/>
            <person name="Purcell J."/>
            <person name="Lester P.J."/>
            <person name="Dearden P.K."/>
        </authorList>
    </citation>
    <scope>NUCLEOTIDE SEQUENCE</scope>
    <source>
        <strain evidence="1">Marl-1</strain>
    </source>
</reference>
<evidence type="ECO:0000313" key="2">
    <source>
        <dbReference type="Proteomes" id="UP000614350"/>
    </source>
</evidence>
<name>A0A834MQW0_VESVU</name>
<dbReference type="Proteomes" id="UP000614350">
    <property type="component" value="Unassembled WGS sequence"/>
</dbReference>
<evidence type="ECO:0000313" key="1">
    <source>
        <dbReference type="EMBL" id="KAF7381365.1"/>
    </source>
</evidence>
<gene>
    <name evidence="1" type="ORF">HZH66_013759</name>
</gene>
<keyword evidence="2" id="KW-1185">Reference proteome</keyword>